<dbReference type="PRINTS" id="PR00304">
    <property type="entry name" value="TCOMPLEXTCP1"/>
</dbReference>
<keyword evidence="10" id="KW-1185">Reference proteome</keyword>
<dbReference type="AlphaFoldDB" id="A0A7J8D4N7"/>
<keyword evidence="5 7" id="KW-0067">ATP-binding</keyword>
<comment type="caution">
    <text evidence="9">The sequence shown here is derived from an EMBL/GenBank/DDBJ whole genome shotgun (WGS) entry which is preliminary data.</text>
</comment>
<evidence type="ECO:0000256" key="4">
    <source>
        <dbReference type="ARBA" id="ARBA00022741"/>
    </source>
</evidence>
<dbReference type="InterPro" id="IPR027409">
    <property type="entry name" value="GroEL-like_apical_dom_sf"/>
</dbReference>
<evidence type="ECO:0000256" key="1">
    <source>
        <dbReference type="ARBA" id="ARBA00004496"/>
    </source>
</evidence>
<dbReference type="Pfam" id="PF00118">
    <property type="entry name" value="Cpn60_TCP1"/>
    <property type="match status" value="1"/>
</dbReference>
<dbReference type="PANTHER" id="PTHR11353">
    <property type="entry name" value="CHAPERONIN"/>
    <property type="match status" value="1"/>
</dbReference>
<dbReference type="SUPFAM" id="SSF52029">
    <property type="entry name" value="GroEL apical domain-like"/>
    <property type="match status" value="1"/>
</dbReference>
<dbReference type="SUPFAM" id="SSF48592">
    <property type="entry name" value="GroEL equatorial domain-like"/>
    <property type="match status" value="1"/>
</dbReference>
<dbReference type="InterPro" id="IPR002423">
    <property type="entry name" value="Cpn60/GroEL/TCP-1"/>
</dbReference>
<name>A0A7J8D4N7_ROUAE</name>
<sequence>MDSRAPSAQGLPQRLWPGADGQHGAGEQRLLGGLAAAQTLARVVRPCYGPYGRQKLLVTARGDTVLTGYAAAILGALELEHPAARLLRDAALGQAERSGDGVAFVVLLAEALLAQAEHLLLAGLPRAQLRAAYAAAAAEALDLLPALAFRALGPLEDPSWALHSAMNTHALSHADHLARLVAHACWEAREPDGGFRPERVGVCALRGGHARDSLLLPGLVLAATPCGQVAAVPSGARVGLFACTFGPASPKAPATARLSSPLDLASFRVGSEQLVEKQVAQLAAADVNVAVVWGEVEERALAHADHYGVMVIQVKSRRELVYLSEVLDTPLMPHLVAPPELGRCAKVYALDLGEALAVVFEWESQGTPALTLVLRGATPAGLRGAVQAAYHGIDAYCQLCQDPRLLPGAGATELALAQMLADKGARLQAPDGPALLAFAHALRSVPATLAENAGLVVAKVMAEASAAHQAGNFFIGVGVEGIINVYQAGVWDTLIAKAQGIRAVADVALQLVTIDEIVVAKKSPTPQEDLNPNPKKAKKRLSAVGAKKSPLTNK</sequence>
<dbReference type="InterPro" id="IPR027410">
    <property type="entry name" value="TCP-1-like_intermed_sf"/>
</dbReference>
<dbReference type="Gene3D" id="3.30.260.10">
    <property type="entry name" value="TCP-1-like chaperonin intermediate domain"/>
    <property type="match status" value="1"/>
</dbReference>
<evidence type="ECO:0000256" key="7">
    <source>
        <dbReference type="RuleBase" id="RU004187"/>
    </source>
</evidence>
<dbReference type="OrthoDB" id="1748577at2759"/>
<proteinExistence type="inferred from homology"/>
<evidence type="ECO:0000256" key="5">
    <source>
        <dbReference type="ARBA" id="ARBA00022840"/>
    </source>
</evidence>
<dbReference type="EMBL" id="JACASE010000013">
    <property type="protein sequence ID" value="KAF6418035.1"/>
    <property type="molecule type" value="Genomic_DNA"/>
</dbReference>
<dbReference type="FunFam" id="3.50.7.10:FF:000008">
    <property type="entry name" value="T-complex protein 1 subunit theta"/>
    <property type="match status" value="1"/>
</dbReference>
<dbReference type="Proteomes" id="UP000593571">
    <property type="component" value="Unassembled WGS sequence"/>
</dbReference>
<accession>A0A7J8D4N7</accession>
<dbReference type="SUPFAM" id="SSF54849">
    <property type="entry name" value="GroEL-intermediate domain like"/>
    <property type="match status" value="1"/>
</dbReference>
<dbReference type="InterPro" id="IPR027413">
    <property type="entry name" value="GROEL-like_equatorial_sf"/>
</dbReference>
<protein>
    <submittedName>
        <fullName evidence="9">Chaperonin containing TCP1 subunit 8 like 2</fullName>
    </submittedName>
</protein>
<evidence type="ECO:0000256" key="3">
    <source>
        <dbReference type="ARBA" id="ARBA00022490"/>
    </source>
</evidence>
<gene>
    <name evidence="9" type="ORF">HJG63_002411</name>
</gene>
<dbReference type="GO" id="GO:0140662">
    <property type="term" value="F:ATP-dependent protein folding chaperone"/>
    <property type="evidence" value="ECO:0007669"/>
    <property type="project" value="InterPro"/>
</dbReference>
<evidence type="ECO:0000256" key="2">
    <source>
        <dbReference type="ARBA" id="ARBA00008020"/>
    </source>
</evidence>
<dbReference type="Gene3D" id="1.10.560.10">
    <property type="entry name" value="GroEL-like equatorial domain"/>
    <property type="match status" value="1"/>
</dbReference>
<dbReference type="GO" id="GO:0005524">
    <property type="term" value="F:ATP binding"/>
    <property type="evidence" value="ECO:0007669"/>
    <property type="project" value="UniProtKB-KW"/>
</dbReference>
<evidence type="ECO:0000256" key="6">
    <source>
        <dbReference type="ARBA" id="ARBA00023186"/>
    </source>
</evidence>
<dbReference type="InterPro" id="IPR017998">
    <property type="entry name" value="Chaperone_TCP-1"/>
</dbReference>
<keyword evidence="4 7" id="KW-0547">Nucleotide-binding</keyword>
<evidence type="ECO:0000313" key="10">
    <source>
        <dbReference type="Proteomes" id="UP000593571"/>
    </source>
</evidence>
<keyword evidence="6 7" id="KW-0143">Chaperone</keyword>
<dbReference type="GO" id="GO:0005832">
    <property type="term" value="C:chaperonin-containing T-complex"/>
    <property type="evidence" value="ECO:0007669"/>
    <property type="project" value="UniProtKB-ARBA"/>
</dbReference>
<reference evidence="9 10" key="1">
    <citation type="journal article" date="2020" name="Nature">
        <title>Six reference-quality genomes reveal evolution of bat adaptations.</title>
        <authorList>
            <person name="Jebb D."/>
            <person name="Huang Z."/>
            <person name="Pippel M."/>
            <person name="Hughes G.M."/>
            <person name="Lavrichenko K."/>
            <person name="Devanna P."/>
            <person name="Winkler S."/>
            <person name="Jermiin L.S."/>
            <person name="Skirmuntt E.C."/>
            <person name="Katzourakis A."/>
            <person name="Burkitt-Gray L."/>
            <person name="Ray D.A."/>
            <person name="Sullivan K.A.M."/>
            <person name="Roscito J.G."/>
            <person name="Kirilenko B.M."/>
            <person name="Davalos L.M."/>
            <person name="Corthals A.P."/>
            <person name="Power M.L."/>
            <person name="Jones G."/>
            <person name="Ransome R.D."/>
            <person name="Dechmann D.K.N."/>
            <person name="Locatelli A.G."/>
            <person name="Puechmaille S.J."/>
            <person name="Fedrigo O."/>
            <person name="Jarvis E.D."/>
            <person name="Hiller M."/>
            <person name="Vernes S.C."/>
            <person name="Myers E.W."/>
            <person name="Teeling E.C."/>
        </authorList>
    </citation>
    <scope>NUCLEOTIDE SEQUENCE [LARGE SCALE GENOMIC DNA]</scope>
    <source>
        <strain evidence="9">MRouAeg1</strain>
        <tissue evidence="9">Muscle</tissue>
    </source>
</reference>
<comment type="similarity">
    <text evidence="2 7">Belongs to the TCP-1 chaperonin family.</text>
</comment>
<evidence type="ECO:0000256" key="8">
    <source>
        <dbReference type="SAM" id="MobiDB-lite"/>
    </source>
</evidence>
<keyword evidence="3" id="KW-0963">Cytoplasm</keyword>
<organism evidence="9 10">
    <name type="scientific">Rousettus aegyptiacus</name>
    <name type="common">Egyptian fruit bat</name>
    <name type="synonym">Pteropus aegyptiacus</name>
    <dbReference type="NCBI Taxonomy" id="9407"/>
    <lineage>
        <taxon>Eukaryota</taxon>
        <taxon>Metazoa</taxon>
        <taxon>Chordata</taxon>
        <taxon>Craniata</taxon>
        <taxon>Vertebrata</taxon>
        <taxon>Euteleostomi</taxon>
        <taxon>Mammalia</taxon>
        <taxon>Eutheria</taxon>
        <taxon>Laurasiatheria</taxon>
        <taxon>Chiroptera</taxon>
        <taxon>Yinpterochiroptera</taxon>
        <taxon>Pteropodoidea</taxon>
        <taxon>Pteropodidae</taxon>
        <taxon>Rousettinae</taxon>
        <taxon>Rousettus</taxon>
    </lineage>
</organism>
<feature type="region of interest" description="Disordered" evidence="8">
    <location>
        <begin position="523"/>
        <end position="554"/>
    </location>
</feature>
<dbReference type="Gene3D" id="3.50.7.10">
    <property type="entry name" value="GroEL"/>
    <property type="match status" value="1"/>
</dbReference>
<evidence type="ECO:0000313" key="9">
    <source>
        <dbReference type="EMBL" id="KAF6418035.1"/>
    </source>
</evidence>
<comment type="subcellular location">
    <subcellularLocation>
        <location evidence="1">Cytoplasm</location>
    </subcellularLocation>
</comment>